<keyword evidence="2" id="KW-1133">Transmembrane helix</keyword>
<sequence length="101" mass="11894">MEQNNNEPGQNHVVKTKIWYYGGKDEILNGKNEILNEKNEILNGKNEILNRKIEFFNERREFLETKFDNYVIGFSVLLFVIGGAFVISQFLVYHFMKSELS</sequence>
<dbReference type="EMBL" id="CAJVPP010000447">
    <property type="protein sequence ID" value="CAG8483483.1"/>
    <property type="molecule type" value="Genomic_DNA"/>
</dbReference>
<evidence type="ECO:0000256" key="2">
    <source>
        <dbReference type="SAM" id="Phobius"/>
    </source>
</evidence>
<comment type="caution">
    <text evidence="3">The sequence shown here is derived from an EMBL/GenBank/DDBJ whole genome shotgun (WGS) entry which is preliminary data.</text>
</comment>
<organism evidence="3 4">
    <name type="scientific">Funneliformis mosseae</name>
    <name type="common">Endomycorrhizal fungus</name>
    <name type="synonym">Glomus mosseae</name>
    <dbReference type="NCBI Taxonomy" id="27381"/>
    <lineage>
        <taxon>Eukaryota</taxon>
        <taxon>Fungi</taxon>
        <taxon>Fungi incertae sedis</taxon>
        <taxon>Mucoromycota</taxon>
        <taxon>Glomeromycotina</taxon>
        <taxon>Glomeromycetes</taxon>
        <taxon>Glomerales</taxon>
        <taxon>Glomeraceae</taxon>
        <taxon>Funneliformis</taxon>
    </lineage>
</organism>
<evidence type="ECO:0000313" key="4">
    <source>
        <dbReference type="Proteomes" id="UP000789375"/>
    </source>
</evidence>
<proteinExistence type="predicted"/>
<protein>
    <submittedName>
        <fullName evidence="3">9577_t:CDS:1</fullName>
    </submittedName>
</protein>
<gene>
    <name evidence="3" type="ORF">FMOSSE_LOCUS3149</name>
</gene>
<keyword evidence="1" id="KW-0175">Coiled coil</keyword>
<name>A0A9N8WBH6_FUNMO</name>
<dbReference type="Proteomes" id="UP000789375">
    <property type="component" value="Unassembled WGS sequence"/>
</dbReference>
<accession>A0A9N8WBH6</accession>
<keyword evidence="4" id="KW-1185">Reference proteome</keyword>
<feature type="coiled-coil region" evidence="1">
    <location>
        <begin position="32"/>
        <end position="66"/>
    </location>
</feature>
<reference evidence="3" key="1">
    <citation type="submission" date="2021-06" db="EMBL/GenBank/DDBJ databases">
        <authorList>
            <person name="Kallberg Y."/>
            <person name="Tangrot J."/>
            <person name="Rosling A."/>
        </authorList>
    </citation>
    <scope>NUCLEOTIDE SEQUENCE</scope>
    <source>
        <strain evidence="3">87-6 pot B 2015</strain>
    </source>
</reference>
<evidence type="ECO:0000313" key="3">
    <source>
        <dbReference type="EMBL" id="CAG8483483.1"/>
    </source>
</evidence>
<evidence type="ECO:0000256" key="1">
    <source>
        <dbReference type="SAM" id="Coils"/>
    </source>
</evidence>
<keyword evidence="2" id="KW-0812">Transmembrane</keyword>
<feature type="transmembrane region" description="Helical" evidence="2">
    <location>
        <begin position="70"/>
        <end position="93"/>
    </location>
</feature>
<dbReference type="AlphaFoldDB" id="A0A9N8WBH6"/>
<keyword evidence="2" id="KW-0472">Membrane</keyword>